<organism evidence="1 2">
    <name type="scientific">Pectobacterium carotovorum</name>
    <name type="common">Erwinia carotovora</name>
    <dbReference type="NCBI Taxonomy" id="554"/>
    <lineage>
        <taxon>Bacteria</taxon>
        <taxon>Pseudomonadati</taxon>
        <taxon>Pseudomonadota</taxon>
        <taxon>Gammaproteobacteria</taxon>
        <taxon>Enterobacterales</taxon>
        <taxon>Pectobacteriaceae</taxon>
        <taxon>Pectobacterium</taxon>
    </lineage>
</organism>
<proteinExistence type="predicted"/>
<protein>
    <submittedName>
        <fullName evidence="1">Chromosome segregation protein ParM</fullName>
    </submittedName>
</protein>
<name>A0A419AUC5_PECCA</name>
<sequence length="93" mass="11051">MRISKNQQDILFLLYAIEQIKGECFFVPVTKLFNMVENNRHETLYANHFRTSCHTLNRHGLIQQRRSDNLKLFFSLTPHGRDIAAKIYNARKE</sequence>
<reference evidence="1 2" key="1">
    <citation type="submission" date="2018-09" db="EMBL/GenBank/DDBJ databases">
        <title>Phylogenetic diversity of Pectobacterium and Dickeya strains causing blackleg disease of potato in Morocco.</title>
        <authorList>
            <person name="Oulghazi S."/>
            <person name="Moumni M."/>
            <person name="Faure D."/>
        </authorList>
    </citation>
    <scope>NUCLEOTIDE SEQUENCE [LARGE SCALE GENOMIC DNA]</scope>
    <source>
        <strain evidence="1 2">S1.15.11.2D</strain>
    </source>
</reference>
<accession>A0A419AUC5</accession>
<gene>
    <name evidence="1" type="ORF">D5071_14460</name>
</gene>
<dbReference type="AlphaFoldDB" id="A0A419AUC5"/>
<comment type="caution">
    <text evidence="1">The sequence shown here is derived from an EMBL/GenBank/DDBJ whole genome shotgun (WGS) entry which is preliminary data.</text>
</comment>
<dbReference type="Proteomes" id="UP000283655">
    <property type="component" value="Unassembled WGS sequence"/>
</dbReference>
<evidence type="ECO:0000313" key="2">
    <source>
        <dbReference type="Proteomes" id="UP000283655"/>
    </source>
</evidence>
<evidence type="ECO:0000313" key="1">
    <source>
        <dbReference type="EMBL" id="RJL50214.1"/>
    </source>
</evidence>
<dbReference type="EMBL" id="QZDH01000033">
    <property type="protein sequence ID" value="RJL50214.1"/>
    <property type="molecule type" value="Genomic_DNA"/>
</dbReference>